<dbReference type="Gene3D" id="3.20.20.70">
    <property type="entry name" value="Aldolase class I"/>
    <property type="match status" value="1"/>
</dbReference>
<dbReference type="NCBIfam" id="TIGR03569">
    <property type="entry name" value="NeuB_NnaB"/>
    <property type="match status" value="1"/>
</dbReference>
<dbReference type="SUPFAM" id="SSF51269">
    <property type="entry name" value="AFP III-like domain"/>
    <property type="match status" value="1"/>
</dbReference>
<dbReference type="InterPro" id="IPR013974">
    <property type="entry name" value="SAF"/>
</dbReference>
<gene>
    <name evidence="2" type="ORF">KL86APRO_12654</name>
</gene>
<reference evidence="2" key="1">
    <citation type="submission" date="2016-04" db="EMBL/GenBank/DDBJ databases">
        <authorList>
            <person name="Evans L.H."/>
            <person name="Alamgir A."/>
            <person name="Owens N."/>
            <person name="Weber N.D."/>
            <person name="Virtaneva K."/>
            <person name="Barbian K."/>
            <person name="Babar A."/>
            <person name="Rosenke K."/>
        </authorList>
    </citation>
    <scope>NUCLEOTIDE SEQUENCE</scope>
    <source>
        <strain evidence="2">86</strain>
    </source>
</reference>
<accession>A0A212KDG9</accession>
<proteinExistence type="predicted"/>
<dbReference type="SUPFAM" id="SSF51569">
    <property type="entry name" value="Aldolase"/>
    <property type="match status" value="1"/>
</dbReference>
<protein>
    <recommendedName>
        <fullName evidence="1">AFP-like domain-containing protein</fullName>
    </recommendedName>
</protein>
<evidence type="ECO:0000313" key="2">
    <source>
        <dbReference type="EMBL" id="SBW09702.1"/>
    </source>
</evidence>
<dbReference type="Pfam" id="PF08666">
    <property type="entry name" value="SAF"/>
    <property type="match status" value="1"/>
</dbReference>
<organism evidence="2">
    <name type="scientific">uncultured Alphaproteobacteria bacterium</name>
    <dbReference type="NCBI Taxonomy" id="91750"/>
    <lineage>
        <taxon>Bacteria</taxon>
        <taxon>Pseudomonadati</taxon>
        <taxon>Pseudomonadota</taxon>
        <taxon>Alphaproteobacteria</taxon>
        <taxon>environmental samples</taxon>
    </lineage>
</organism>
<dbReference type="PANTHER" id="PTHR42966:SF1">
    <property type="entry name" value="SIALIC ACID SYNTHASE"/>
    <property type="match status" value="1"/>
</dbReference>
<feature type="domain" description="AFP-like" evidence="1">
    <location>
        <begin position="306"/>
        <end position="358"/>
    </location>
</feature>
<dbReference type="Gene3D" id="3.90.1210.10">
    <property type="entry name" value="Antifreeze-like/N-acetylneuraminic acid synthase C-terminal domain"/>
    <property type="match status" value="1"/>
</dbReference>
<dbReference type="InterPro" id="IPR036732">
    <property type="entry name" value="AFP_Neu5c_C_sf"/>
</dbReference>
<dbReference type="InterPro" id="IPR057736">
    <property type="entry name" value="SAF_PseI/NeuA/NeuB"/>
</dbReference>
<dbReference type="GO" id="GO:0016051">
    <property type="term" value="P:carbohydrate biosynthetic process"/>
    <property type="evidence" value="ECO:0007669"/>
    <property type="project" value="InterPro"/>
</dbReference>
<sequence length="358" mass="37906">MSVFVIAEAGVNHNGDMEMAHRLLDAAADAHADAVKFQTFRAAELASRDAPKAAYQERTTGTAESQFEMLKRLELPAAEHFALRDHAAQRGIEFLSTPFDGKSLDFLTGEFGMRTIKVPSGEITNGPFLLAIARAARRIILSTGMSSLGEVETALGVLAFGFTAAPDAAPSRAAFEVAFLSAAGQAALRDRVTLLHCTTEYPAAPADVNLRAMDTLAAAFGLPVGYSDHTEGIHIPVAAAARGATLIEKHFTLDRALPGPDHKASLEPGELAAMVRAIRDVETALGDGIKRPATAEIGNRAVARKSLVAARPIAEGETFSVDNLKCKRPGTGLSPMDFWDLCGRDATRAYAAGEAIDP</sequence>
<dbReference type="InterPro" id="IPR013785">
    <property type="entry name" value="Aldolase_TIM"/>
</dbReference>
<dbReference type="InterPro" id="IPR013132">
    <property type="entry name" value="PseI/NeuA/B-like_N"/>
</dbReference>
<dbReference type="CDD" id="cd11615">
    <property type="entry name" value="SAF_NeuB_like"/>
    <property type="match status" value="1"/>
</dbReference>
<name>A0A212KDG9_9PROT</name>
<dbReference type="InterPro" id="IPR020007">
    <property type="entry name" value="NeuB/NeuA"/>
</dbReference>
<dbReference type="InterPro" id="IPR051690">
    <property type="entry name" value="PseI-like"/>
</dbReference>
<dbReference type="GO" id="GO:0047444">
    <property type="term" value="F:N-acylneuraminate-9-phosphate synthase activity"/>
    <property type="evidence" value="ECO:0007669"/>
    <property type="project" value="TreeGrafter"/>
</dbReference>
<dbReference type="InterPro" id="IPR006190">
    <property type="entry name" value="SAF_AFP_Neu5Ac"/>
</dbReference>
<dbReference type="PROSITE" id="PS50844">
    <property type="entry name" value="AFP_LIKE"/>
    <property type="match status" value="1"/>
</dbReference>
<dbReference type="AlphaFoldDB" id="A0A212KDG9"/>
<dbReference type="PANTHER" id="PTHR42966">
    <property type="entry name" value="N-ACETYLNEURAMINATE SYNTHASE"/>
    <property type="match status" value="1"/>
</dbReference>
<evidence type="ECO:0000259" key="1">
    <source>
        <dbReference type="PROSITE" id="PS50844"/>
    </source>
</evidence>
<dbReference type="Pfam" id="PF03102">
    <property type="entry name" value="NeuB"/>
    <property type="match status" value="1"/>
</dbReference>
<dbReference type="EMBL" id="FLUO01000001">
    <property type="protein sequence ID" value="SBW09702.1"/>
    <property type="molecule type" value="Genomic_DNA"/>
</dbReference>